<keyword evidence="10" id="KW-0378">Hydrolase</keyword>
<dbReference type="Pfam" id="PF21686">
    <property type="entry name" value="LigD_Prim-Pol"/>
    <property type="match status" value="1"/>
</dbReference>
<evidence type="ECO:0000256" key="4">
    <source>
        <dbReference type="ARBA" id="ARBA00022679"/>
    </source>
</evidence>
<keyword evidence="5" id="KW-0548">Nucleotidyltransferase</keyword>
<evidence type="ECO:0000256" key="14">
    <source>
        <dbReference type="ARBA" id="ARBA00023125"/>
    </source>
</evidence>
<evidence type="ECO:0000256" key="6">
    <source>
        <dbReference type="ARBA" id="ARBA00022722"/>
    </source>
</evidence>
<dbReference type="CDD" id="cd07906">
    <property type="entry name" value="Adenylation_DNA_ligase_LigD_LigC"/>
    <property type="match status" value="1"/>
</dbReference>
<evidence type="ECO:0000313" key="23">
    <source>
        <dbReference type="EMBL" id="MBP3983410.1"/>
    </source>
</evidence>
<dbReference type="GO" id="GO:0004527">
    <property type="term" value="F:exonuclease activity"/>
    <property type="evidence" value="ECO:0007669"/>
    <property type="project" value="UniProtKB-KW"/>
</dbReference>
<feature type="region of interest" description="Disordered" evidence="21">
    <location>
        <begin position="1"/>
        <end position="26"/>
    </location>
</feature>
<dbReference type="CDD" id="cd07971">
    <property type="entry name" value="OBF_DNA_ligase_LigD"/>
    <property type="match status" value="1"/>
</dbReference>
<gene>
    <name evidence="23" type="primary">ligD</name>
    <name evidence="23" type="ORF">J5837_03150</name>
</gene>
<reference evidence="23" key="2">
    <citation type="submission" date="2021-03" db="EMBL/GenBank/DDBJ databases">
        <authorList>
            <person name="Cao W."/>
        </authorList>
    </citation>
    <scope>NUCLEOTIDE SEQUENCE</scope>
    <source>
        <strain evidence="23">110414</strain>
    </source>
</reference>
<evidence type="ECO:0000256" key="12">
    <source>
        <dbReference type="ARBA" id="ARBA00022840"/>
    </source>
</evidence>
<evidence type="ECO:0000256" key="18">
    <source>
        <dbReference type="ARBA" id="ARBA00023268"/>
    </source>
</evidence>
<evidence type="ECO:0000256" key="19">
    <source>
        <dbReference type="ARBA" id="ARBA00029943"/>
    </source>
</evidence>
<dbReference type="AlphaFoldDB" id="A0A940X2I2"/>
<dbReference type="GO" id="GO:0003910">
    <property type="term" value="F:DNA ligase (ATP) activity"/>
    <property type="evidence" value="ECO:0007669"/>
    <property type="project" value="UniProtKB-EC"/>
</dbReference>
<dbReference type="EMBL" id="JAGKTC010000001">
    <property type="protein sequence ID" value="MBP3983410.1"/>
    <property type="molecule type" value="Genomic_DNA"/>
</dbReference>
<protein>
    <recommendedName>
        <fullName evidence="2">DNA ligase (ATP)</fullName>
        <ecNumber evidence="2">6.5.1.1</ecNumber>
    </recommendedName>
    <alternativeName>
        <fullName evidence="19">NHEJ DNA polymerase</fullName>
    </alternativeName>
</protein>
<keyword evidence="15" id="KW-0233">DNA recombination</keyword>
<dbReference type="Pfam" id="PF13298">
    <property type="entry name" value="LigD_N"/>
    <property type="match status" value="1"/>
</dbReference>
<evidence type="ECO:0000256" key="7">
    <source>
        <dbReference type="ARBA" id="ARBA00022723"/>
    </source>
</evidence>
<dbReference type="InterPro" id="IPR014143">
    <property type="entry name" value="NHEJ_ligase_prk"/>
</dbReference>
<evidence type="ECO:0000256" key="1">
    <source>
        <dbReference type="ARBA" id="ARBA00001936"/>
    </source>
</evidence>
<dbReference type="PANTHER" id="PTHR42705">
    <property type="entry name" value="BIFUNCTIONAL NON-HOMOLOGOUS END JOINING PROTEIN LIGD"/>
    <property type="match status" value="1"/>
</dbReference>
<evidence type="ECO:0000256" key="10">
    <source>
        <dbReference type="ARBA" id="ARBA00022801"/>
    </source>
</evidence>
<feature type="domain" description="ATP-dependent DNA ligase family profile" evidence="22">
    <location>
        <begin position="311"/>
        <end position="457"/>
    </location>
</feature>
<reference evidence="23" key="1">
    <citation type="journal article" date="2016" name="Int. J. Syst. Evol. Microbiol.">
        <title>Pseudoxanthomonas helianthi sp. nov., isolated from roots of Jerusalem artichoke (Helianthus tuberosus).</title>
        <authorList>
            <person name="Kittiwongwattana C."/>
            <person name="Thawai C."/>
        </authorList>
    </citation>
    <scope>NUCLEOTIDE SEQUENCE</scope>
    <source>
        <strain evidence="23">110414</strain>
    </source>
</reference>
<dbReference type="Pfam" id="PF01068">
    <property type="entry name" value="DNA_ligase_A_M"/>
    <property type="match status" value="1"/>
</dbReference>
<dbReference type="InterPro" id="IPR014146">
    <property type="entry name" value="LigD_ligase_dom"/>
</dbReference>
<dbReference type="Proteomes" id="UP000673447">
    <property type="component" value="Unassembled WGS sequence"/>
</dbReference>
<organism evidence="23 24">
    <name type="scientific">Pseudoxanthomonas helianthi</name>
    <dbReference type="NCBI Taxonomy" id="1453541"/>
    <lineage>
        <taxon>Bacteria</taxon>
        <taxon>Pseudomonadati</taxon>
        <taxon>Pseudomonadota</taxon>
        <taxon>Gammaproteobacteria</taxon>
        <taxon>Lysobacterales</taxon>
        <taxon>Lysobacteraceae</taxon>
        <taxon>Pseudoxanthomonas</taxon>
    </lineage>
</organism>
<evidence type="ECO:0000256" key="17">
    <source>
        <dbReference type="ARBA" id="ARBA00023211"/>
    </source>
</evidence>
<keyword evidence="9" id="KW-0227">DNA damage</keyword>
<keyword evidence="8" id="KW-0547">Nucleotide-binding</keyword>
<dbReference type="PROSITE" id="PS50160">
    <property type="entry name" value="DNA_LIGASE_A3"/>
    <property type="match status" value="1"/>
</dbReference>
<keyword evidence="14" id="KW-0238">DNA-binding</keyword>
<feature type="compositionally biased region" description="Basic and acidic residues" evidence="21">
    <location>
        <begin position="515"/>
        <end position="535"/>
    </location>
</feature>
<evidence type="ECO:0000256" key="8">
    <source>
        <dbReference type="ARBA" id="ARBA00022741"/>
    </source>
</evidence>
<keyword evidence="18" id="KW-0511">Multifunctional enzyme</keyword>
<evidence type="ECO:0000256" key="20">
    <source>
        <dbReference type="ARBA" id="ARBA00034003"/>
    </source>
</evidence>
<evidence type="ECO:0000256" key="13">
    <source>
        <dbReference type="ARBA" id="ARBA00022932"/>
    </source>
</evidence>
<accession>A0A940X2I2</accession>
<evidence type="ECO:0000313" key="24">
    <source>
        <dbReference type="Proteomes" id="UP000673447"/>
    </source>
</evidence>
<keyword evidence="3 23" id="KW-0436">Ligase</keyword>
<feature type="region of interest" description="Disordered" evidence="21">
    <location>
        <begin position="515"/>
        <end position="549"/>
    </location>
</feature>
<dbReference type="NCBIfam" id="TIGR02778">
    <property type="entry name" value="ligD_pol"/>
    <property type="match status" value="1"/>
</dbReference>
<dbReference type="GO" id="GO:0006281">
    <property type="term" value="P:DNA repair"/>
    <property type="evidence" value="ECO:0007669"/>
    <property type="project" value="UniProtKB-KW"/>
</dbReference>
<comment type="cofactor">
    <cofactor evidence="1">
        <name>Mn(2+)</name>
        <dbReference type="ChEBI" id="CHEBI:29035"/>
    </cofactor>
</comment>
<dbReference type="EC" id="6.5.1.1" evidence="2"/>
<dbReference type="Gene3D" id="2.40.50.140">
    <property type="entry name" value="Nucleic acid-binding proteins"/>
    <property type="match status" value="1"/>
</dbReference>
<keyword evidence="16" id="KW-0234">DNA repair</keyword>
<dbReference type="Gene3D" id="3.30.1490.70">
    <property type="match status" value="1"/>
</dbReference>
<name>A0A940X2I2_9GAMM</name>
<dbReference type="GO" id="GO:0005524">
    <property type="term" value="F:ATP binding"/>
    <property type="evidence" value="ECO:0007669"/>
    <property type="project" value="UniProtKB-KW"/>
</dbReference>
<dbReference type="InterPro" id="IPR014144">
    <property type="entry name" value="LigD_PE_domain"/>
</dbReference>
<evidence type="ECO:0000256" key="16">
    <source>
        <dbReference type="ARBA" id="ARBA00023204"/>
    </source>
</evidence>
<dbReference type="InterPro" id="IPR014145">
    <property type="entry name" value="LigD_pol_dom"/>
</dbReference>
<dbReference type="NCBIfam" id="TIGR02777">
    <property type="entry name" value="LigD_PE_dom"/>
    <property type="match status" value="1"/>
</dbReference>
<dbReference type="SUPFAM" id="SSF56091">
    <property type="entry name" value="DNA ligase/mRNA capping enzyme, catalytic domain"/>
    <property type="match status" value="1"/>
</dbReference>
<dbReference type="SUPFAM" id="SSF50249">
    <property type="entry name" value="Nucleic acid-binding proteins"/>
    <property type="match status" value="1"/>
</dbReference>
<comment type="caution">
    <text evidence="23">The sequence shown here is derived from an EMBL/GenBank/DDBJ whole genome shotgun (WGS) entry which is preliminary data.</text>
</comment>
<keyword evidence="24" id="KW-1185">Reference proteome</keyword>
<dbReference type="GO" id="GO:0046872">
    <property type="term" value="F:metal ion binding"/>
    <property type="evidence" value="ECO:0007669"/>
    <property type="project" value="UniProtKB-KW"/>
</dbReference>
<dbReference type="InterPro" id="IPR012309">
    <property type="entry name" value="DNA_ligase_ATP-dep_C"/>
</dbReference>
<evidence type="ECO:0000256" key="15">
    <source>
        <dbReference type="ARBA" id="ARBA00023172"/>
    </source>
</evidence>
<dbReference type="NCBIfam" id="TIGR02776">
    <property type="entry name" value="NHEJ_ligase_prk"/>
    <property type="match status" value="1"/>
</dbReference>
<evidence type="ECO:0000259" key="22">
    <source>
        <dbReference type="PROSITE" id="PS50160"/>
    </source>
</evidence>
<feature type="compositionally biased region" description="Basic residues" evidence="21">
    <location>
        <begin position="182"/>
        <end position="197"/>
    </location>
</feature>
<dbReference type="Gene3D" id="3.30.470.30">
    <property type="entry name" value="DNA ligase/mRNA capping enzyme"/>
    <property type="match status" value="1"/>
</dbReference>
<evidence type="ECO:0000256" key="21">
    <source>
        <dbReference type="SAM" id="MobiDB-lite"/>
    </source>
</evidence>
<keyword evidence="12" id="KW-0067">ATP-binding</keyword>
<keyword evidence="4" id="KW-0808">Transferase</keyword>
<dbReference type="GO" id="GO:0006310">
    <property type="term" value="P:DNA recombination"/>
    <property type="evidence" value="ECO:0007669"/>
    <property type="project" value="UniProtKB-KW"/>
</dbReference>
<sequence length="841" mass="93817">MTLQEYRRKRRFDNTPEPEADRQRRRGRRPIFVVQLHHASRRHYDFRLQVGNTLKSWAVPKGPSFDPAVKRLAAEVEDHPLDYANFEGDIPKGQYGGGHVAIFDRGLWSTDEDPEAQLAKGHLRFHLFGDKLKGGWHLVRTHKPARQPQWLLFKEKDDYAGKREADDLLQGVASSPAASRRGTARKQTRPSKKRTRSGTRWAQHAAELEGARKARHRPAFVAPQLATLQAQVPEGERWLHEAKWDGYRLIAQINGGTVRLWSRNELEWTAKVPEIVSALETLGLADAVLDGELVAGAGRQQDFSLLQATLSGEKNATLSYVLFDVLQVGEVDLTNSPQSQRKALLAEILADPPDRLVYSSHIEGRGDEALAMAIERGLEGIISKRADAPYRSGRGDAWRKIKQRASDEFVVVGYTAPRGSRLGLGALLLAAPDAEHGWRYAGRVGSGFSDTLLAELSERLSGSARKPADVHVDVDDPDLRRAHWVKPELVVEVFHHGRGNQGLLRQPSLKAIRRDKEASDLREAAPGTHKAEKTMSTRRGRSAKKPTPVELTSPERVVFPDSGITKAQVFDYYQRIARWLLPEIAGRPVSVVRCPQGAARPCFFQKHHTAGMERVDSVPLEEEDGTRADYLVVHDETGLLELVQFNALEFHPWGSQADSPDLADRIVFDLDPGPDVAWKQVVEAARLVRKRLRALGLVSYVRTSGGKGLHVVVPLKPACPWTRVKAFAHAFAESMAGSDPLAYVATASKKFRNGRIFIDYLRNGRGATSVASFSLRAREGAPVAMPLRWEELGRIKGGNAYDMASALRRMKRTRSHPWSGFARLRQNLDKVGEKLALADER</sequence>
<dbReference type="RefSeq" id="WP_210535263.1">
    <property type="nucleotide sequence ID" value="NZ_JAGKTC010000001.1"/>
</dbReference>
<keyword evidence="7" id="KW-0479">Metal-binding</keyword>
<comment type="catalytic activity">
    <reaction evidence="20">
        <text>ATP + (deoxyribonucleotide)n-3'-hydroxyl + 5'-phospho-(deoxyribonucleotide)m = (deoxyribonucleotide)n+m + AMP + diphosphate.</text>
        <dbReference type="EC" id="6.5.1.1"/>
    </reaction>
</comment>
<feature type="region of interest" description="Disordered" evidence="21">
    <location>
        <begin position="169"/>
        <end position="202"/>
    </location>
</feature>
<dbReference type="CDD" id="cd04862">
    <property type="entry name" value="PaeLigD_Pol_like"/>
    <property type="match status" value="1"/>
</dbReference>
<dbReference type="InterPro" id="IPR012340">
    <property type="entry name" value="NA-bd_OB-fold"/>
</dbReference>
<dbReference type="GO" id="GO:0003677">
    <property type="term" value="F:DNA binding"/>
    <property type="evidence" value="ECO:0007669"/>
    <property type="project" value="UniProtKB-KW"/>
</dbReference>
<proteinExistence type="predicted"/>
<dbReference type="InterPro" id="IPR033651">
    <property type="entry name" value="PaeLigD_Pol-like"/>
</dbReference>
<dbReference type="GO" id="GO:0003887">
    <property type="term" value="F:DNA-directed DNA polymerase activity"/>
    <property type="evidence" value="ECO:0007669"/>
    <property type="project" value="UniProtKB-KW"/>
</dbReference>
<evidence type="ECO:0000256" key="11">
    <source>
        <dbReference type="ARBA" id="ARBA00022839"/>
    </source>
</evidence>
<evidence type="ECO:0000256" key="2">
    <source>
        <dbReference type="ARBA" id="ARBA00012727"/>
    </source>
</evidence>
<keyword evidence="17" id="KW-0464">Manganese</keyword>
<evidence type="ECO:0000256" key="3">
    <source>
        <dbReference type="ARBA" id="ARBA00022598"/>
    </source>
</evidence>
<keyword evidence="13" id="KW-0239">DNA-directed DNA polymerase</keyword>
<evidence type="ECO:0000256" key="9">
    <source>
        <dbReference type="ARBA" id="ARBA00022763"/>
    </source>
</evidence>
<dbReference type="PANTHER" id="PTHR42705:SF2">
    <property type="entry name" value="BIFUNCTIONAL NON-HOMOLOGOUS END JOINING PROTEIN LIGD"/>
    <property type="match status" value="1"/>
</dbReference>
<dbReference type="Pfam" id="PF04679">
    <property type="entry name" value="DNA_ligase_A_C"/>
    <property type="match status" value="1"/>
</dbReference>
<dbReference type="NCBIfam" id="TIGR02779">
    <property type="entry name" value="NHEJ_ligase_lig"/>
    <property type="match status" value="1"/>
</dbReference>
<keyword evidence="11" id="KW-0269">Exonuclease</keyword>
<dbReference type="InterPro" id="IPR052171">
    <property type="entry name" value="NHEJ_LigD"/>
</dbReference>
<evidence type="ECO:0000256" key="5">
    <source>
        <dbReference type="ARBA" id="ARBA00022695"/>
    </source>
</evidence>
<dbReference type="InterPro" id="IPR012310">
    <property type="entry name" value="DNA_ligase_ATP-dep_cent"/>
</dbReference>
<dbReference type="NCBIfam" id="NF004628">
    <property type="entry name" value="PRK05972.1"/>
    <property type="match status" value="1"/>
</dbReference>
<keyword evidence="6" id="KW-0540">Nuclease</keyword>
<dbReference type="Gene3D" id="3.90.920.10">
    <property type="entry name" value="DNA primase, PRIM domain"/>
    <property type="match status" value="1"/>
</dbReference>